<dbReference type="Proteomes" id="UP000198670">
    <property type="component" value="Unassembled WGS sequence"/>
</dbReference>
<sequence>MNCFHIHVVKYAKRVCFGVYLILQFSFSASFGQEKGIIFPEWRYFDNPDKWLYKYLADDALDLLDTRDSLIGTLNSAEGWKNRQQQITQTFQNILGPLPEKGPLNAVVTEVINREDVVVEKVYFESLPGYYVTGAFFLPPKHASKLPVIVYCSGHSPQGFRSEAYQHVILNYVKKGFAVFAFDPIGQGERKQYASNEHRKTFGPTHEHSYPGSQSFLLGRSPAYYFIWDGIRAIDYVCSRPEVDTSRIGITGRSGGGTQTAYIAAFDPRIKAAAPECYITSYKKLLVSGGPQDAEQNFSKSIFYGLDITDLVIMFAPKPMRMITTTRDIFSIQGARDVFKEASRAYNALGAPGHISMVEDDAGHASTRANREAGYHFFQKYLDNPGDSIDKNVAYFSEEELFVTEGGRLDLAMKSHTLHSLAKLQLSETIDQRKEIVTTKDLLTRVYDVTGFKKPTAPESPIFSGRYNQEAYDIERFLLKTASGYFIPVLWLKAHANDREKPVVLMLDDQGKAKGIKKGGFIDSLALAGYDVVVPDLSGYGELGNGYLDRGDAIIDEVPLNLWYAGILVNRSLLGIRMQEISLLIDWIKSEHRSIIGMASGGLTTDLLHTAFVREADFRSIVLIDPLKSYQSLVEFEDYDMRYVLSAADGIIAHYDLDHLRRGFSQTKPVLLINLRNGAGEIIASENFESDSGDFMSNLSNISVSNKGMFNEIARWLQKF</sequence>
<dbReference type="Pfam" id="PF05448">
    <property type="entry name" value="AXE1"/>
    <property type="match status" value="1"/>
</dbReference>
<dbReference type="InterPro" id="IPR050261">
    <property type="entry name" value="FrsA_esterase"/>
</dbReference>
<gene>
    <name evidence="2" type="ORF">SAMN05444682_10650</name>
</gene>
<dbReference type="AlphaFoldDB" id="A0A1I3LJA2"/>
<dbReference type="EMBL" id="FOQO01000006">
    <property type="protein sequence ID" value="SFI84797.1"/>
    <property type="molecule type" value="Genomic_DNA"/>
</dbReference>
<dbReference type="PANTHER" id="PTHR22946">
    <property type="entry name" value="DIENELACTONE HYDROLASE DOMAIN-CONTAINING PROTEIN-RELATED"/>
    <property type="match status" value="1"/>
</dbReference>
<dbReference type="STRING" id="1477437.SAMN05444682_10650"/>
<dbReference type="OrthoDB" id="3668964at2"/>
<proteinExistence type="predicted"/>
<accession>A0A1I3LJA2</accession>
<protein>
    <submittedName>
        <fullName evidence="2">Cephalosporin-C deacetylase</fullName>
    </submittedName>
</protein>
<organism evidence="2 3">
    <name type="scientific">Parapedobacter indicus</name>
    <dbReference type="NCBI Taxonomy" id="1477437"/>
    <lineage>
        <taxon>Bacteria</taxon>
        <taxon>Pseudomonadati</taxon>
        <taxon>Bacteroidota</taxon>
        <taxon>Sphingobacteriia</taxon>
        <taxon>Sphingobacteriales</taxon>
        <taxon>Sphingobacteriaceae</taxon>
        <taxon>Parapedobacter</taxon>
    </lineage>
</organism>
<dbReference type="SUPFAM" id="SSF53474">
    <property type="entry name" value="alpha/beta-Hydrolases"/>
    <property type="match status" value="2"/>
</dbReference>
<dbReference type="RefSeq" id="WP_090627401.1">
    <property type="nucleotide sequence ID" value="NZ_FOQO01000006.1"/>
</dbReference>
<name>A0A1I3LJA2_9SPHI</name>
<evidence type="ECO:0000313" key="2">
    <source>
        <dbReference type="EMBL" id="SFI84797.1"/>
    </source>
</evidence>
<evidence type="ECO:0000313" key="3">
    <source>
        <dbReference type="Proteomes" id="UP000198670"/>
    </source>
</evidence>
<dbReference type="PANTHER" id="PTHR22946:SF8">
    <property type="entry name" value="ACETYL XYLAN ESTERASE DOMAIN-CONTAINING PROTEIN"/>
    <property type="match status" value="1"/>
</dbReference>
<feature type="domain" description="Acetyl xylan esterase" evidence="1">
    <location>
        <begin position="116"/>
        <end position="285"/>
    </location>
</feature>
<dbReference type="InterPro" id="IPR008391">
    <property type="entry name" value="AXE1_dom"/>
</dbReference>
<evidence type="ECO:0000259" key="1">
    <source>
        <dbReference type="Pfam" id="PF05448"/>
    </source>
</evidence>
<reference evidence="2 3" key="1">
    <citation type="submission" date="2016-10" db="EMBL/GenBank/DDBJ databases">
        <authorList>
            <person name="de Groot N.N."/>
        </authorList>
    </citation>
    <scope>NUCLEOTIDE SEQUENCE [LARGE SCALE GENOMIC DNA]</scope>
    <source>
        <strain evidence="2 3">RK1</strain>
    </source>
</reference>
<dbReference type="InterPro" id="IPR029058">
    <property type="entry name" value="AB_hydrolase_fold"/>
</dbReference>
<keyword evidence="3" id="KW-1185">Reference proteome</keyword>
<dbReference type="Gene3D" id="3.40.50.1820">
    <property type="entry name" value="alpha/beta hydrolase"/>
    <property type="match status" value="2"/>
</dbReference>